<feature type="transmembrane region" description="Helical" evidence="8">
    <location>
        <begin position="692"/>
        <end position="716"/>
    </location>
</feature>
<keyword evidence="5 8" id="KW-1133">Transmembrane helix</keyword>
<keyword evidence="4 8" id="KW-0812">Transmembrane</keyword>
<keyword evidence="10" id="KW-1185">Reference proteome</keyword>
<evidence type="ECO:0000256" key="3">
    <source>
        <dbReference type="ARBA" id="ARBA00022448"/>
    </source>
</evidence>
<feature type="transmembrane region" description="Helical" evidence="8">
    <location>
        <begin position="116"/>
        <end position="138"/>
    </location>
</feature>
<dbReference type="OrthoDB" id="77405at2759"/>
<name>A0A1Y2HJN5_9FUNG</name>
<dbReference type="AlphaFoldDB" id="A0A1Y2HJN5"/>
<feature type="transmembrane region" description="Helical" evidence="8">
    <location>
        <begin position="586"/>
        <end position="606"/>
    </location>
</feature>
<evidence type="ECO:0000256" key="7">
    <source>
        <dbReference type="SAM" id="MobiDB-lite"/>
    </source>
</evidence>
<feature type="transmembrane region" description="Helical" evidence="8">
    <location>
        <begin position="78"/>
        <end position="96"/>
    </location>
</feature>
<evidence type="ECO:0000256" key="5">
    <source>
        <dbReference type="ARBA" id="ARBA00022989"/>
    </source>
</evidence>
<protein>
    <submittedName>
        <fullName evidence="9">OPT oligopeptide transporter protein-domain-containing protein</fullName>
    </submittedName>
</protein>
<feature type="transmembrane region" description="Helical" evidence="8">
    <location>
        <begin position="618"/>
        <end position="639"/>
    </location>
</feature>
<feature type="region of interest" description="Disordered" evidence="7">
    <location>
        <begin position="394"/>
        <end position="417"/>
    </location>
</feature>
<evidence type="ECO:0000313" key="9">
    <source>
        <dbReference type="EMBL" id="ORZ34759.1"/>
    </source>
</evidence>
<gene>
    <name evidence="9" type="ORF">BCR44DRAFT_132005</name>
</gene>
<feature type="transmembrane region" description="Helical" evidence="8">
    <location>
        <begin position="357"/>
        <end position="379"/>
    </location>
</feature>
<feature type="transmembrane region" description="Helical" evidence="8">
    <location>
        <begin position="461"/>
        <end position="483"/>
    </location>
</feature>
<feature type="transmembrane region" description="Helical" evidence="8">
    <location>
        <begin position="18"/>
        <end position="36"/>
    </location>
</feature>
<comment type="caution">
    <text evidence="9">The sequence shown here is derived from an EMBL/GenBank/DDBJ whole genome shotgun (WGS) entry which is preliminary data.</text>
</comment>
<evidence type="ECO:0000256" key="2">
    <source>
        <dbReference type="ARBA" id="ARBA00008807"/>
    </source>
</evidence>
<feature type="transmembrane region" description="Helical" evidence="8">
    <location>
        <begin position="659"/>
        <end position="680"/>
    </location>
</feature>
<dbReference type="PANTHER" id="PTHR31645:SF3">
    <property type="entry name" value="OLIGOPEPTIDE TRANSPORTER"/>
    <property type="match status" value="1"/>
</dbReference>
<feature type="transmembrane region" description="Helical" evidence="8">
    <location>
        <begin position="42"/>
        <end position="58"/>
    </location>
</feature>
<sequence>MPSRREHKSDAKGLSTRALGLGLLMGIVPAASGLYLGLKTGWGFGSTFFSVLLGYPFLKFVDRLRPHSGGASLQEHCVLVSMASAVSNLTMSGWVNGIPALYKLGLLNRHNFAIDMLRLCVWSSCLSVFAVMVAMFLAPHFLSRTDLPFPSSTGAAHLMLQMHKKAVPHTSSIATGLDGVPSVVDPEETGNAVVQVAGKANAEPDPPTIKEDEARRIHEAQVAMQQRVLLTCLGFSFGYLFVAHALPALKEFHFFWFLGGQVPRAGPHPGPLERGFKVLMFQLERFNIFFSVSFAFFGAGMMMGIRNASSFIIGSFTAWFLVGHFAIERLGWIPSAWDQAHRIWKSPARMNPADPGVGYWLLWPGITLLMTNAVIDLVLNLVTQLVAHPPPVVAQTHPSAQKSGKTKSAGAHEAETNDMPTPTSIMAAFRRPSGVLLIGGFTAFMAAAVVTRATFKMQLFTSYLALILGVMLTFVGASAAGATDMNPTGTLAKVTKCVFSFIPAPSQTRHQMYSLAGAMVSTGTSSQAVSLICDYKFGSICRTPVRSQFKAQILGALLAAPVTTSLFALYVHAYPCIILVNDDPCVAQGFTLTAANTWKVFAVAMTDSSALSRIPMSSLAMSWVMMLVVAATSVLKRWFVPKSAHWLFPHWNAIGVAMLTPRIDFAMTTFAGAVAGLVWLKKSPATYELLMFTVASGLIAGEGMWGLMAALCNIAGVPEGWLSRVGLPR</sequence>
<feature type="transmembrane region" description="Helical" evidence="8">
    <location>
        <begin position="434"/>
        <end position="455"/>
    </location>
</feature>
<feature type="transmembrane region" description="Helical" evidence="8">
    <location>
        <begin position="228"/>
        <end position="249"/>
    </location>
</feature>
<dbReference type="InterPro" id="IPR045035">
    <property type="entry name" value="YSL-like"/>
</dbReference>
<evidence type="ECO:0000256" key="1">
    <source>
        <dbReference type="ARBA" id="ARBA00004141"/>
    </source>
</evidence>
<evidence type="ECO:0000256" key="4">
    <source>
        <dbReference type="ARBA" id="ARBA00022692"/>
    </source>
</evidence>
<dbReference type="PANTHER" id="PTHR31645">
    <property type="entry name" value="OLIGOPEPTIDE TRANSPORTER YGL114W-RELATED"/>
    <property type="match status" value="1"/>
</dbReference>
<dbReference type="Proteomes" id="UP000193411">
    <property type="component" value="Unassembled WGS sequence"/>
</dbReference>
<reference evidence="9 10" key="1">
    <citation type="submission" date="2016-07" db="EMBL/GenBank/DDBJ databases">
        <title>Pervasive Adenine N6-methylation of Active Genes in Fungi.</title>
        <authorList>
            <consortium name="DOE Joint Genome Institute"/>
            <person name="Mondo S.J."/>
            <person name="Dannebaum R.O."/>
            <person name="Kuo R.C."/>
            <person name="Labutti K."/>
            <person name="Haridas S."/>
            <person name="Kuo A."/>
            <person name="Salamov A."/>
            <person name="Ahrendt S.R."/>
            <person name="Lipzen A."/>
            <person name="Sullivan W."/>
            <person name="Andreopoulos W.B."/>
            <person name="Clum A."/>
            <person name="Lindquist E."/>
            <person name="Daum C."/>
            <person name="Ramamoorthy G.K."/>
            <person name="Gryganskyi A."/>
            <person name="Culley D."/>
            <person name="Magnuson J.K."/>
            <person name="James T.Y."/>
            <person name="O'Malley M.A."/>
            <person name="Stajich J.E."/>
            <person name="Spatafora J.W."/>
            <person name="Visel A."/>
            <person name="Grigoriev I.V."/>
        </authorList>
    </citation>
    <scope>NUCLEOTIDE SEQUENCE [LARGE SCALE GENOMIC DNA]</scope>
    <source>
        <strain evidence="9 10">PL171</strain>
    </source>
</reference>
<feature type="transmembrane region" description="Helical" evidence="8">
    <location>
        <begin position="286"/>
        <end position="305"/>
    </location>
</feature>
<evidence type="ECO:0000256" key="6">
    <source>
        <dbReference type="ARBA" id="ARBA00023136"/>
    </source>
</evidence>
<proteinExistence type="inferred from homology"/>
<dbReference type="EMBL" id="MCFL01000026">
    <property type="protein sequence ID" value="ORZ34759.1"/>
    <property type="molecule type" value="Genomic_DNA"/>
</dbReference>
<feature type="transmembrane region" description="Helical" evidence="8">
    <location>
        <begin position="553"/>
        <end position="574"/>
    </location>
</feature>
<keyword evidence="3" id="KW-0813">Transport</keyword>
<dbReference type="NCBIfam" id="TIGR00728">
    <property type="entry name" value="OPT_sfam"/>
    <property type="match status" value="1"/>
</dbReference>
<dbReference type="STRING" id="765915.A0A1Y2HJN5"/>
<evidence type="ECO:0000256" key="8">
    <source>
        <dbReference type="SAM" id="Phobius"/>
    </source>
</evidence>
<comment type="subcellular location">
    <subcellularLocation>
        <location evidence="1">Membrane</location>
        <topology evidence="1">Multi-pass membrane protein</topology>
    </subcellularLocation>
</comment>
<comment type="similarity">
    <text evidence="2">Belongs to the oligopeptide OPT transporter family.</text>
</comment>
<dbReference type="GO" id="GO:0000329">
    <property type="term" value="C:fungal-type vacuole membrane"/>
    <property type="evidence" value="ECO:0007669"/>
    <property type="project" value="TreeGrafter"/>
</dbReference>
<dbReference type="GO" id="GO:0035673">
    <property type="term" value="F:oligopeptide transmembrane transporter activity"/>
    <property type="evidence" value="ECO:0007669"/>
    <property type="project" value="InterPro"/>
</dbReference>
<accession>A0A1Y2HJN5</accession>
<dbReference type="Pfam" id="PF03169">
    <property type="entry name" value="OPT"/>
    <property type="match status" value="1"/>
</dbReference>
<dbReference type="InterPro" id="IPR004813">
    <property type="entry name" value="OPT"/>
</dbReference>
<evidence type="ECO:0000313" key="10">
    <source>
        <dbReference type="Proteomes" id="UP000193411"/>
    </source>
</evidence>
<organism evidence="9 10">
    <name type="scientific">Catenaria anguillulae PL171</name>
    <dbReference type="NCBI Taxonomy" id="765915"/>
    <lineage>
        <taxon>Eukaryota</taxon>
        <taxon>Fungi</taxon>
        <taxon>Fungi incertae sedis</taxon>
        <taxon>Blastocladiomycota</taxon>
        <taxon>Blastocladiomycetes</taxon>
        <taxon>Blastocladiales</taxon>
        <taxon>Catenariaceae</taxon>
        <taxon>Catenaria</taxon>
    </lineage>
</organism>
<keyword evidence="6 8" id="KW-0472">Membrane</keyword>